<dbReference type="Gene3D" id="2.60.40.10">
    <property type="entry name" value="Immunoglobulins"/>
    <property type="match status" value="2"/>
</dbReference>
<dbReference type="SUPFAM" id="SSF49303">
    <property type="entry name" value="beta-Galactosidase/glucuronidase domain"/>
    <property type="match status" value="2"/>
</dbReference>
<dbReference type="InterPro" id="IPR041447">
    <property type="entry name" value="Mannosidase_ig"/>
</dbReference>
<evidence type="ECO:0000256" key="4">
    <source>
        <dbReference type="ARBA" id="ARBA00011738"/>
    </source>
</evidence>
<comment type="pathway">
    <text evidence="3">Glycan metabolism; N-glycan degradation.</text>
</comment>
<evidence type="ECO:0000256" key="11">
    <source>
        <dbReference type="ARBA" id="ARBA00041069"/>
    </source>
</evidence>
<evidence type="ECO:0000313" key="18">
    <source>
        <dbReference type="Proteomes" id="UP000635565"/>
    </source>
</evidence>
<evidence type="ECO:0000256" key="12">
    <source>
        <dbReference type="ARBA" id="ARBA00041614"/>
    </source>
</evidence>
<evidence type="ECO:0000256" key="8">
    <source>
        <dbReference type="ARBA" id="ARBA00023180"/>
    </source>
</evidence>
<comment type="catalytic activity">
    <reaction evidence="1">
        <text>Hydrolysis of terminal, non-reducing beta-D-mannose residues in beta-D-mannosides.</text>
        <dbReference type="EC" id="3.2.1.25"/>
    </reaction>
</comment>
<keyword evidence="8" id="KW-0325">Glycoprotein</keyword>
<dbReference type="EMBL" id="BNJJ01000014">
    <property type="protein sequence ID" value="GHO86856.1"/>
    <property type="molecule type" value="Genomic_DNA"/>
</dbReference>
<dbReference type="InterPro" id="IPR008979">
    <property type="entry name" value="Galactose-bd-like_sf"/>
</dbReference>
<keyword evidence="9" id="KW-0326">Glycosidase</keyword>
<organism evidence="17 18">
    <name type="scientific">Dictyobacter formicarum</name>
    <dbReference type="NCBI Taxonomy" id="2778368"/>
    <lineage>
        <taxon>Bacteria</taxon>
        <taxon>Bacillati</taxon>
        <taxon>Chloroflexota</taxon>
        <taxon>Ktedonobacteria</taxon>
        <taxon>Ktedonobacterales</taxon>
        <taxon>Dictyobacteraceae</taxon>
        <taxon>Dictyobacter</taxon>
    </lineage>
</organism>
<evidence type="ECO:0000256" key="3">
    <source>
        <dbReference type="ARBA" id="ARBA00004740"/>
    </source>
</evidence>
<dbReference type="InterPro" id="IPR017853">
    <property type="entry name" value="GH"/>
</dbReference>
<comment type="subunit">
    <text evidence="4">Homodimer.</text>
</comment>
<dbReference type="InterPro" id="IPR006102">
    <property type="entry name" value="Ig-like_GH2"/>
</dbReference>
<keyword evidence="18" id="KW-1185">Reference proteome</keyword>
<evidence type="ECO:0000259" key="14">
    <source>
        <dbReference type="Pfam" id="PF17753"/>
    </source>
</evidence>
<dbReference type="Gene3D" id="3.20.20.80">
    <property type="entry name" value="Glycosidases"/>
    <property type="match status" value="1"/>
</dbReference>
<reference evidence="17 18" key="1">
    <citation type="journal article" date="2021" name="Int. J. Syst. Evol. Microbiol.">
        <title>Reticulibacter mediterranei gen. nov., sp. nov., within the new family Reticulibacteraceae fam. nov., and Ktedonospora formicarum gen. nov., sp. nov., Ktedonobacter robiniae sp. nov., Dictyobacter formicarum sp. nov. and Dictyobacter arantiisoli sp. nov., belonging to the class Ktedonobacteria.</title>
        <authorList>
            <person name="Yabe S."/>
            <person name="Zheng Y."/>
            <person name="Wang C.M."/>
            <person name="Sakai Y."/>
            <person name="Abe K."/>
            <person name="Yokota A."/>
            <person name="Donadio S."/>
            <person name="Cavaletti L."/>
            <person name="Monciardini P."/>
        </authorList>
    </citation>
    <scope>NUCLEOTIDE SEQUENCE [LARGE SCALE GENOMIC DNA]</scope>
    <source>
        <strain evidence="17 18">SOSP1-9</strain>
    </source>
</reference>
<comment type="caution">
    <text evidence="17">The sequence shown here is derived from an EMBL/GenBank/DDBJ whole genome shotgun (WGS) entry which is preliminary data.</text>
</comment>
<dbReference type="PANTHER" id="PTHR43730:SF1">
    <property type="entry name" value="BETA-MANNOSIDASE"/>
    <property type="match status" value="1"/>
</dbReference>
<evidence type="ECO:0000256" key="7">
    <source>
        <dbReference type="ARBA" id="ARBA00022801"/>
    </source>
</evidence>
<dbReference type="InterPro" id="IPR013783">
    <property type="entry name" value="Ig-like_fold"/>
</dbReference>
<dbReference type="Gene3D" id="2.60.120.260">
    <property type="entry name" value="Galactose-binding domain-like"/>
    <property type="match status" value="1"/>
</dbReference>
<accession>A0ABQ3VME9</accession>
<dbReference type="InterPro" id="IPR054593">
    <property type="entry name" value="Beta-mannosidase-like_N2"/>
</dbReference>
<evidence type="ECO:0000256" key="5">
    <source>
        <dbReference type="ARBA" id="ARBA00012754"/>
    </source>
</evidence>
<sequence length="822" mass="92949">MEYKDLTKNWQLKQRVPEVDLTADFATTESWLPANVPGVVHLDLLAAGQIPEPFYALNEQQLQWIGERDWLYRSTFEITAEELAEAELALCFDGLDTYATVWLNGVQILTSDNMFVPQRVSVKSLLRVGSNDLHIVFESALLRGQQLEAQYGKLPLWNGDSSRLYVRKAQYHYGWDWGPVFMTAGLWRAVRLEAYNARLANVHCPYEVAEDLASALLPVRIQVEELAADSAQEVHVALYAPSGELVVERTLALQGEQVVETQLEISQPELWWPHTHGKQPLYRLVTTLHGTQGEEDRHELRLGLRRLRLVQQALQDEPGSSFYFEINNTPIFCGGSNWIPADSFTPRISRDRYRQWLQLAVDGNQNMLRVWGGGIYEDPAFYELCDELGLMVWQDFMFACGLYPAHTEFQQSIRAEAEAAVCRLRHHPSIVIWCANNEDYAIAESKGVSDPQITEHFEQTAFPARALYEQLLPAVCAELDATRPYWPGSPYGGVRSSDPTIGDVHVWSVWHGGLPYQDYPRLAGRFVSEFGMQAFPVLETIQEFAPPEELYPQSRTLDYHNKADGGPGLMAPYLVNNVRVPADLEGQIYATQLVQSEALSAAIRGWRRRWQGPGCEYTAGALVWQLNDCYPVMSWALVDYQLRIKPAYYTIARELAPLAVGLSRQSPDSVAIWAVNGDTAEVQIELELRTVNLGGEVLSEHRRTVTLAGNRSRELDVIQQPQNDQEVLQARLWRDGVVVARATLWSEPYKYLTLPDPQLSVERLDDQHIRVSARRPAKGVWLEAGATVKWSDNMLDIVPGDPQIIVASGLGDQAIQARWLDK</sequence>
<feature type="domain" description="Glycoside hydrolase family 2 immunoglobulin-like beta-sandwich" evidence="13">
    <location>
        <begin position="198"/>
        <end position="305"/>
    </location>
</feature>
<keyword evidence="7" id="KW-0378">Hydrolase</keyword>
<comment type="similarity">
    <text evidence="10">Belongs to the glycosyl hydrolase 2 family. Beta-mannosidase B subfamily.</text>
</comment>
<dbReference type="Pfam" id="PF17786">
    <property type="entry name" value="Mannosidase_ig"/>
    <property type="match status" value="1"/>
</dbReference>
<gene>
    <name evidence="17" type="ORF">KSZ_48620</name>
</gene>
<evidence type="ECO:0000313" key="17">
    <source>
        <dbReference type="EMBL" id="GHO86856.1"/>
    </source>
</evidence>
<dbReference type="InterPro" id="IPR041625">
    <property type="entry name" value="Beta-mannosidase_Ig"/>
</dbReference>
<evidence type="ECO:0000256" key="9">
    <source>
        <dbReference type="ARBA" id="ARBA00023295"/>
    </source>
</evidence>
<evidence type="ECO:0000256" key="2">
    <source>
        <dbReference type="ARBA" id="ARBA00004613"/>
    </source>
</evidence>
<evidence type="ECO:0000259" key="15">
    <source>
        <dbReference type="Pfam" id="PF17786"/>
    </source>
</evidence>
<dbReference type="SUPFAM" id="SSF49785">
    <property type="entry name" value="Galactose-binding domain-like"/>
    <property type="match status" value="1"/>
</dbReference>
<keyword evidence="6" id="KW-0964">Secreted</keyword>
<name>A0ABQ3VME9_9CHLR</name>
<dbReference type="InterPro" id="IPR050887">
    <property type="entry name" value="Beta-mannosidase_GH2"/>
</dbReference>
<evidence type="ECO:0000256" key="1">
    <source>
        <dbReference type="ARBA" id="ARBA00000829"/>
    </source>
</evidence>
<dbReference type="SUPFAM" id="SSF51445">
    <property type="entry name" value="(Trans)glycosidases"/>
    <property type="match status" value="1"/>
</dbReference>
<dbReference type="EC" id="3.2.1.25" evidence="5"/>
<dbReference type="PANTHER" id="PTHR43730">
    <property type="entry name" value="BETA-MANNOSIDASE"/>
    <property type="match status" value="1"/>
</dbReference>
<proteinExistence type="inferred from homology"/>
<feature type="domain" description="Mannosidase Ig/CBM-like" evidence="15">
    <location>
        <begin position="669"/>
        <end position="751"/>
    </location>
</feature>
<dbReference type="Proteomes" id="UP000635565">
    <property type="component" value="Unassembled WGS sequence"/>
</dbReference>
<feature type="domain" description="Beta-mannosidase Ig-fold" evidence="14">
    <location>
        <begin position="754"/>
        <end position="806"/>
    </location>
</feature>
<dbReference type="Pfam" id="PF00703">
    <property type="entry name" value="Glyco_hydro_2"/>
    <property type="match status" value="1"/>
</dbReference>
<evidence type="ECO:0000259" key="13">
    <source>
        <dbReference type="Pfam" id="PF00703"/>
    </source>
</evidence>
<protein>
    <recommendedName>
        <fullName evidence="11">Beta-mannosidase B</fullName>
        <ecNumber evidence="5">3.2.1.25</ecNumber>
    </recommendedName>
    <alternativeName>
        <fullName evidence="12">Mannanase B</fullName>
    </alternativeName>
</protein>
<dbReference type="InterPro" id="IPR036156">
    <property type="entry name" value="Beta-gal/glucu_dom_sf"/>
</dbReference>
<evidence type="ECO:0000259" key="16">
    <source>
        <dbReference type="Pfam" id="PF22666"/>
    </source>
</evidence>
<feature type="domain" description="Beta-mannosidase-like galactose-binding" evidence="16">
    <location>
        <begin position="25"/>
        <end position="188"/>
    </location>
</feature>
<dbReference type="Pfam" id="PF22666">
    <property type="entry name" value="Glyco_hydro_2_N2"/>
    <property type="match status" value="1"/>
</dbReference>
<evidence type="ECO:0000256" key="6">
    <source>
        <dbReference type="ARBA" id="ARBA00022525"/>
    </source>
</evidence>
<dbReference type="Pfam" id="PF17753">
    <property type="entry name" value="Ig_mannosidase"/>
    <property type="match status" value="1"/>
</dbReference>
<evidence type="ECO:0000256" key="10">
    <source>
        <dbReference type="ARBA" id="ARBA00038429"/>
    </source>
</evidence>
<comment type="subcellular location">
    <subcellularLocation>
        <location evidence="2">Secreted</location>
    </subcellularLocation>
</comment>